<reference evidence="3" key="2">
    <citation type="submission" date="2020-04" db="EMBL/GenBank/DDBJ databases">
        <authorList>
            <consortium name="NCBI Genome Project"/>
        </authorList>
    </citation>
    <scope>NUCLEOTIDE SEQUENCE</scope>
    <source>
        <strain evidence="3">CBS 304.34</strain>
    </source>
</reference>
<proteinExistence type="predicted"/>
<dbReference type="EMBL" id="MU003708">
    <property type="protein sequence ID" value="KAF2806038.1"/>
    <property type="molecule type" value="Genomic_DNA"/>
</dbReference>
<sequence length="51" mass="5754">MCNALIQGFAVPAYLHNGLEFGEKGLELSFDAYIIRLSQLRAWGITVREKI</sequence>
<dbReference type="GeneID" id="54461639"/>
<reference evidence="1 3" key="1">
    <citation type="journal article" date="2020" name="Stud. Mycol.">
        <title>101 Dothideomycetes genomes: a test case for predicting lifestyles and emergence of pathogens.</title>
        <authorList>
            <person name="Haridas S."/>
            <person name="Albert R."/>
            <person name="Binder M."/>
            <person name="Bloem J."/>
            <person name="Labutti K."/>
            <person name="Salamov A."/>
            <person name="Andreopoulos B."/>
            <person name="Baker S."/>
            <person name="Barry K."/>
            <person name="Bills G."/>
            <person name="Bluhm B."/>
            <person name="Cannon C."/>
            <person name="Castanera R."/>
            <person name="Culley D."/>
            <person name="Daum C."/>
            <person name="Ezra D."/>
            <person name="Gonzalez J."/>
            <person name="Henrissat B."/>
            <person name="Kuo A."/>
            <person name="Liang C."/>
            <person name="Lipzen A."/>
            <person name="Lutzoni F."/>
            <person name="Magnuson J."/>
            <person name="Mondo S."/>
            <person name="Nolan M."/>
            <person name="Ohm R."/>
            <person name="Pangilinan J."/>
            <person name="Park H.-J."/>
            <person name="Ramirez L."/>
            <person name="Alfaro M."/>
            <person name="Sun H."/>
            <person name="Tritt A."/>
            <person name="Yoshinaga Y."/>
            <person name="Zwiers L.-H."/>
            <person name="Turgeon B."/>
            <person name="Goodwin S."/>
            <person name="Spatafora J."/>
            <person name="Crous P."/>
            <person name="Grigoriev I."/>
        </authorList>
    </citation>
    <scope>NUCLEOTIDE SEQUENCE</scope>
    <source>
        <strain evidence="1 3">CBS 304.34</strain>
    </source>
</reference>
<keyword evidence="2" id="KW-1185">Reference proteome</keyword>
<reference evidence="3" key="3">
    <citation type="submission" date="2025-04" db="UniProtKB">
        <authorList>
            <consortium name="RefSeq"/>
        </authorList>
    </citation>
    <scope>IDENTIFICATION</scope>
    <source>
        <strain evidence="3">CBS 304.34</strain>
    </source>
</reference>
<dbReference type="AlphaFoldDB" id="A0A6A6YBT6"/>
<organism evidence="1">
    <name type="scientific">Mytilinidion resinicola</name>
    <dbReference type="NCBI Taxonomy" id="574789"/>
    <lineage>
        <taxon>Eukaryota</taxon>
        <taxon>Fungi</taxon>
        <taxon>Dikarya</taxon>
        <taxon>Ascomycota</taxon>
        <taxon>Pezizomycotina</taxon>
        <taxon>Dothideomycetes</taxon>
        <taxon>Pleosporomycetidae</taxon>
        <taxon>Mytilinidiales</taxon>
        <taxon>Mytilinidiaceae</taxon>
        <taxon>Mytilinidion</taxon>
    </lineage>
</organism>
<evidence type="ECO:0000313" key="3">
    <source>
        <dbReference type="RefSeq" id="XP_033573002.1"/>
    </source>
</evidence>
<accession>A0A6A6YBT6</accession>
<protein>
    <submittedName>
        <fullName evidence="1 3">Uncharacterized protein</fullName>
    </submittedName>
</protein>
<dbReference type="Proteomes" id="UP000504636">
    <property type="component" value="Unplaced"/>
</dbReference>
<evidence type="ECO:0000313" key="2">
    <source>
        <dbReference type="Proteomes" id="UP000504636"/>
    </source>
</evidence>
<gene>
    <name evidence="1 3" type="ORF">BDZ99DRAFT_466323</name>
</gene>
<evidence type="ECO:0000313" key="1">
    <source>
        <dbReference type="EMBL" id="KAF2806038.1"/>
    </source>
</evidence>
<name>A0A6A6YBT6_9PEZI</name>
<dbReference type="RefSeq" id="XP_033573002.1">
    <property type="nucleotide sequence ID" value="XM_033720746.1"/>
</dbReference>
<dbReference type="OrthoDB" id="10261408at2759"/>